<organism evidence="1 2">
    <name type="scientific">Diplogelasinospora grovesii</name>
    <dbReference type="NCBI Taxonomy" id="303347"/>
    <lineage>
        <taxon>Eukaryota</taxon>
        <taxon>Fungi</taxon>
        <taxon>Dikarya</taxon>
        <taxon>Ascomycota</taxon>
        <taxon>Pezizomycotina</taxon>
        <taxon>Sordariomycetes</taxon>
        <taxon>Sordariomycetidae</taxon>
        <taxon>Sordariales</taxon>
        <taxon>Diplogelasinosporaceae</taxon>
        <taxon>Diplogelasinospora</taxon>
    </lineage>
</organism>
<dbReference type="EMBL" id="MU854057">
    <property type="protein sequence ID" value="KAK3933856.1"/>
    <property type="molecule type" value="Genomic_DNA"/>
</dbReference>
<sequence>FRRYLGQQPWKLRLLWVFITHQNHAGDPGAGYFLSGVRAVYRLFSSLGRFQRRRTALQNHPPPLPVEEWDWGTEDNDPYSPARGARLCVYIRKNKAGRDAATDARMAGHEESGRWFG</sequence>
<keyword evidence="2" id="KW-1185">Reference proteome</keyword>
<accession>A0AAN6MUQ8</accession>
<protein>
    <submittedName>
        <fullName evidence="1">Uncharacterized protein</fullName>
    </submittedName>
</protein>
<gene>
    <name evidence="1" type="ORF">QBC46DRAFT_430757</name>
</gene>
<comment type="caution">
    <text evidence="1">The sequence shown here is derived from an EMBL/GenBank/DDBJ whole genome shotgun (WGS) entry which is preliminary data.</text>
</comment>
<feature type="non-terminal residue" evidence="1">
    <location>
        <position position="1"/>
    </location>
</feature>
<proteinExistence type="predicted"/>
<evidence type="ECO:0000313" key="2">
    <source>
        <dbReference type="Proteomes" id="UP001303473"/>
    </source>
</evidence>
<dbReference type="AlphaFoldDB" id="A0AAN6MUQ8"/>
<reference evidence="2" key="1">
    <citation type="journal article" date="2023" name="Mol. Phylogenet. Evol.">
        <title>Genome-scale phylogeny and comparative genomics of the fungal order Sordariales.</title>
        <authorList>
            <person name="Hensen N."/>
            <person name="Bonometti L."/>
            <person name="Westerberg I."/>
            <person name="Brannstrom I.O."/>
            <person name="Guillou S."/>
            <person name="Cros-Aarteil S."/>
            <person name="Calhoun S."/>
            <person name="Haridas S."/>
            <person name="Kuo A."/>
            <person name="Mondo S."/>
            <person name="Pangilinan J."/>
            <person name="Riley R."/>
            <person name="LaButti K."/>
            <person name="Andreopoulos B."/>
            <person name="Lipzen A."/>
            <person name="Chen C."/>
            <person name="Yan M."/>
            <person name="Daum C."/>
            <person name="Ng V."/>
            <person name="Clum A."/>
            <person name="Steindorff A."/>
            <person name="Ohm R.A."/>
            <person name="Martin F."/>
            <person name="Silar P."/>
            <person name="Natvig D.O."/>
            <person name="Lalanne C."/>
            <person name="Gautier V."/>
            <person name="Ament-Velasquez S.L."/>
            <person name="Kruys A."/>
            <person name="Hutchinson M.I."/>
            <person name="Powell A.J."/>
            <person name="Barry K."/>
            <person name="Miller A.N."/>
            <person name="Grigoriev I.V."/>
            <person name="Debuchy R."/>
            <person name="Gladieux P."/>
            <person name="Hiltunen Thoren M."/>
            <person name="Johannesson H."/>
        </authorList>
    </citation>
    <scope>NUCLEOTIDE SEQUENCE [LARGE SCALE GENOMIC DNA]</scope>
    <source>
        <strain evidence="2">CBS 340.73</strain>
    </source>
</reference>
<dbReference type="Proteomes" id="UP001303473">
    <property type="component" value="Unassembled WGS sequence"/>
</dbReference>
<evidence type="ECO:0000313" key="1">
    <source>
        <dbReference type="EMBL" id="KAK3933856.1"/>
    </source>
</evidence>
<name>A0AAN6MUQ8_9PEZI</name>